<dbReference type="EMBL" id="BORJ01000004">
    <property type="protein sequence ID" value="GIN96096.1"/>
    <property type="molecule type" value="Genomic_DNA"/>
</dbReference>
<dbReference type="Pfam" id="PF10372">
    <property type="entry name" value="CdaS_N"/>
    <property type="match status" value="1"/>
</dbReference>
<dbReference type="PROSITE" id="PS51794">
    <property type="entry name" value="DAC"/>
    <property type="match status" value="1"/>
</dbReference>
<dbReference type="Gene3D" id="3.40.1700.10">
    <property type="entry name" value="DNA integrity scanning protein, DisA, N-terminal domain"/>
    <property type="match status" value="1"/>
</dbReference>
<keyword evidence="6" id="KW-0472">Membrane</keyword>
<protein>
    <recommendedName>
        <fullName evidence="6">Diadenylate cyclase</fullName>
        <shortName evidence="6">DAC</shortName>
        <ecNumber evidence="6">2.7.7.85</ecNumber>
    </recommendedName>
    <alternativeName>
        <fullName evidence="6">Cyclic-di-AMP synthase</fullName>
        <shortName evidence="6">c-di-AMP synthase</shortName>
    </alternativeName>
</protein>
<evidence type="ECO:0000256" key="1">
    <source>
        <dbReference type="ARBA" id="ARBA00000877"/>
    </source>
</evidence>
<dbReference type="InterPro" id="IPR036888">
    <property type="entry name" value="DNA_integrity_DisA_N_sf"/>
</dbReference>
<dbReference type="PANTHER" id="PTHR34185">
    <property type="entry name" value="DIADENYLATE CYCLASE"/>
    <property type="match status" value="1"/>
</dbReference>
<keyword evidence="6" id="KW-1003">Cell membrane</keyword>
<evidence type="ECO:0000256" key="3">
    <source>
        <dbReference type="ARBA" id="ARBA00022695"/>
    </source>
</evidence>
<evidence type="ECO:0000256" key="2">
    <source>
        <dbReference type="ARBA" id="ARBA00022679"/>
    </source>
</evidence>
<keyword evidence="5 6" id="KW-0067">ATP-binding</keyword>
<dbReference type="InterPro" id="IPR034693">
    <property type="entry name" value="CdaS"/>
</dbReference>
<dbReference type="SUPFAM" id="SSF143597">
    <property type="entry name" value="YojJ-like"/>
    <property type="match status" value="1"/>
</dbReference>
<evidence type="ECO:0000256" key="6">
    <source>
        <dbReference type="HAMAP-Rule" id="MF_00838"/>
    </source>
</evidence>
<keyword evidence="6" id="KW-1133">Transmembrane helix</keyword>
<sequence>MNQSHCDFSPLKQALKEEIRQVIMALQNNLEVMDNENYCLLENFEKIKEHFISIDMKAASFYLNCYLAPFTDKYLDLSICIQNMSSYRHGGLIVIQREDSLDSLIQLGIPLKAELTHSLLESIFFPGNPLHDGAVMIKANQVVSAANVLPLSDRFVGDKKLGTRHRAALGLSERSDALVLVVSEETGRVSFGFNGNLYPINIG</sequence>
<comment type="similarity">
    <text evidence="6">Belongs to the adenylate cyclase family. DacB/CdaS subfamily.</text>
</comment>
<proteinExistence type="inferred from homology"/>
<accession>A0ABQ4KVT5</accession>
<dbReference type="EC" id="2.7.7.85" evidence="6"/>
<dbReference type="InterPro" id="IPR050338">
    <property type="entry name" value="DisA"/>
</dbReference>
<evidence type="ECO:0000256" key="4">
    <source>
        <dbReference type="ARBA" id="ARBA00022741"/>
    </source>
</evidence>
<name>A0ABQ4KVT5_SIMTE</name>
<dbReference type="InterPro" id="IPR053472">
    <property type="entry name" value="DAC_CdaS-like"/>
</dbReference>
<comment type="caution">
    <text evidence="8">The sequence shown here is derived from an EMBL/GenBank/DDBJ whole genome shotgun (WGS) entry which is preliminary data.</text>
</comment>
<dbReference type="Proteomes" id="UP000680670">
    <property type="component" value="Unassembled WGS sequence"/>
</dbReference>
<evidence type="ECO:0000313" key="9">
    <source>
        <dbReference type="Proteomes" id="UP000680670"/>
    </source>
</evidence>
<dbReference type="PANTHER" id="PTHR34185:SF2">
    <property type="entry name" value="CYCLIC DI-AMP SYNTHASE CDAS"/>
    <property type="match status" value="1"/>
</dbReference>
<keyword evidence="4 6" id="KW-0547">Nucleotide-binding</keyword>
<dbReference type="Pfam" id="PF02457">
    <property type="entry name" value="DAC"/>
    <property type="match status" value="1"/>
</dbReference>
<comment type="function">
    <text evidence="6">Catalyzes the condensation of 2 ATP molecules into cyclic di-AMP (c-di-AMP), a second messenger used to regulate differing processes in different bacteria.</text>
</comment>
<gene>
    <name evidence="6" type="primary">dacB</name>
    <name evidence="8" type="ORF">J6TS1_19660</name>
</gene>
<evidence type="ECO:0000256" key="5">
    <source>
        <dbReference type="ARBA" id="ARBA00022840"/>
    </source>
</evidence>
<keyword evidence="9" id="KW-1185">Reference proteome</keyword>
<comment type="catalytic activity">
    <reaction evidence="1 6">
        <text>2 ATP = 3',3'-c-di-AMP + 2 diphosphate</text>
        <dbReference type="Rhea" id="RHEA:35655"/>
        <dbReference type="ChEBI" id="CHEBI:30616"/>
        <dbReference type="ChEBI" id="CHEBI:33019"/>
        <dbReference type="ChEBI" id="CHEBI:71500"/>
        <dbReference type="EC" id="2.7.7.85"/>
    </reaction>
</comment>
<feature type="domain" description="DAC" evidence="7">
    <location>
        <begin position="44"/>
        <end position="203"/>
    </location>
</feature>
<keyword evidence="2 6" id="KW-0808">Transferase</keyword>
<dbReference type="Gene3D" id="1.10.287.770">
    <property type="entry name" value="YojJ-like"/>
    <property type="match status" value="1"/>
</dbReference>
<dbReference type="NCBIfam" id="NF038328">
    <property type="entry name" value="c-di-AMP_CdaS"/>
    <property type="match status" value="1"/>
</dbReference>
<dbReference type="InterPro" id="IPR003390">
    <property type="entry name" value="DNA_integrity_scan_DisA_N"/>
</dbReference>
<reference evidence="8 9" key="1">
    <citation type="submission" date="2021-03" db="EMBL/GenBank/DDBJ databases">
        <title>Antimicrobial resistance genes in bacteria isolated from Japanese honey, and their potential for conferring macrolide and lincosamide resistance in the American foulbrood pathogen Paenibacillus larvae.</title>
        <authorList>
            <person name="Okamoto M."/>
            <person name="Kumagai M."/>
            <person name="Kanamori H."/>
            <person name="Takamatsu D."/>
        </authorList>
    </citation>
    <scope>NUCLEOTIDE SEQUENCE [LARGE SCALE GENOMIC DNA]</scope>
    <source>
        <strain evidence="8 9">J6TS1</strain>
    </source>
</reference>
<comment type="subunit">
    <text evidence="6">Probably oligomerizes.</text>
</comment>
<dbReference type="InterPro" id="IPR019457">
    <property type="entry name" value="CdaS_N"/>
</dbReference>
<keyword evidence="3 6" id="KW-0548">Nucleotidyltransferase</keyword>
<dbReference type="HAMAP" id="MF_00838">
    <property type="entry name" value="DacB"/>
    <property type="match status" value="1"/>
</dbReference>
<keyword evidence="6" id="KW-0812">Transmembrane</keyword>
<dbReference type="RefSeq" id="WP_213020389.1">
    <property type="nucleotide sequence ID" value="NZ_BORJ01000004.1"/>
</dbReference>
<evidence type="ECO:0000313" key="8">
    <source>
        <dbReference type="EMBL" id="GIN96096.1"/>
    </source>
</evidence>
<organism evidence="8 9">
    <name type="scientific">Siminovitchia terrae</name>
    <name type="common">Bacillus terrae</name>
    <dbReference type="NCBI Taxonomy" id="1914933"/>
    <lineage>
        <taxon>Bacteria</taxon>
        <taxon>Bacillati</taxon>
        <taxon>Bacillota</taxon>
        <taxon>Bacilli</taxon>
        <taxon>Bacillales</taxon>
        <taxon>Bacillaceae</taxon>
        <taxon>Siminovitchia</taxon>
    </lineage>
</organism>
<evidence type="ECO:0000259" key="7">
    <source>
        <dbReference type="PROSITE" id="PS51794"/>
    </source>
</evidence>